<evidence type="ECO:0000256" key="1">
    <source>
        <dbReference type="ARBA" id="ARBA00004613"/>
    </source>
</evidence>
<keyword evidence="9" id="KW-0732">Signal</keyword>
<keyword evidence="11" id="KW-0645">Protease</keyword>
<dbReference type="GO" id="GO:0005576">
    <property type="term" value="C:extracellular region"/>
    <property type="evidence" value="ECO:0007669"/>
    <property type="project" value="UniProtKB-SubCell"/>
</dbReference>
<evidence type="ECO:0000313" key="12">
    <source>
        <dbReference type="Proteomes" id="UP000516052"/>
    </source>
</evidence>
<dbReference type="Pfam" id="PF00720">
    <property type="entry name" value="SSI"/>
    <property type="match status" value="1"/>
</dbReference>
<evidence type="ECO:0000256" key="7">
    <source>
        <dbReference type="ARBA" id="ARBA00023157"/>
    </source>
</evidence>
<evidence type="ECO:0000259" key="10">
    <source>
        <dbReference type="Pfam" id="PF00720"/>
    </source>
</evidence>
<dbReference type="Gene3D" id="3.30.350.10">
    <property type="entry name" value="Subtilisin inhibitor-like"/>
    <property type="match status" value="1"/>
</dbReference>
<dbReference type="InterPro" id="IPR023549">
    <property type="entry name" value="Subtilisin_inhibitor"/>
</dbReference>
<evidence type="ECO:0000256" key="4">
    <source>
        <dbReference type="ARBA" id="ARBA00022525"/>
    </source>
</evidence>
<evidence type="ECO:0000313" key="11">
    <source>
        <dbReference type="EMBL" id="QNP69509.1"/>
    </source>
</evidence>
<comment type="subunit">
    <text evidence="3">Homodimer.</text>
</comment>
<dbReference type="EMBL" id="CP060828">
    <property type="protein sequence ID" value="QNP69509.1"/>
    <property type="molecule type" value="Genomic_DNA"/>
</dbReference>
<keyword evidence="5 8" id="KW-0646">Protease inhibitor</keyword>
<evidence type="ECO:0000256" key="6">
    <source>
        <dbReference type="ARBA" id="ARBA00022900"/>
    </source>
</evidence>
<evidence type="ECO:0000256" key="9">
    <source>
        <dbReference type="SAM" id="SignalP"/>
    </source>
</evidence>
<feature type="domain" description="Subtilisin inhibitor" evidence="10">
    <location>
        <begin position="33"/>
        <end position="116"/>
    </location>
</feature>
<organism evidence="11 12">
    <name type="scientific">Streptomyces roseirectus</name>
    <dbReference type="NCBI Taxonomy" id="2768066"/>
    <lineage>
        <taxon>Bacteria</taxon>
        <taxon>Bacillati</taxon>
        <taxon>Actinomycetota</taxon>
        <taxon>Actinomycetes</taxon>
        <taxon>Kitasatosporales</taxon>
        <taxon>Streptomycetaceae</taxon>
        <taxon>Streptomyces</taxon>
    </lineage>
</organism>
<dbReference type="SUPFAM" id="SSF55399">
    <property type="entry name" value="Subtilisin inhibitor"/>
    <property type="match status" value="1"/>
</dbReference>
<evidence type="ECO:0000256" key="5">
    <source>
        <dbReference type="ARBA" id="ARBA00022690"/>
    </source>
</evidence>
<evidence type="ECO:0000256" key="8">
    <source>
        <dbReference type="RuleBase" id="RU003471"/>
    </source>
</evidence>
<protein>
    <submittedName>
        <fullName evidence="11">Serine protease</fullName>
    </submittedName>
</protein>
<proteinExistence type="inferred from homology"/>
<keyword evidence="6 8" id="KW-0722">Serine protease inhibitor</keyword>
<keyword evidence="7" id="KW-1015">Disulfide bond</keyword>
<dbReference type="PRINTS" id="PR00294">
    <property type="entry name" value="SSBTLNINHBTR"/>
</dbReference>
<feature type="chain" id="PRO_5028943087" evidence="9">
    <location>
        <begin position="23"/>
        <end position="132"/>
    </location>
</feature>
<evidence type="ECO:0000256" key="3">
    <source>
        <dbReference type="ARBA" id="ARBA00011738"/>
    </source>
</evidence>
<dbReference type="GO" id="GO:0008233">
    <property type="term" value="F:peptidase activity"/>
    <property type="evidence" value="ECO:0007669"/>
    <property type="project" value="UniProtKB-KW"/>
</dbReference>
<keyword evidence="12" id="KW-1185">Reference proteome</keyword>
<sequence>MTRFLVLAAALFLTTLTAPAGAAQSAALPGNWLQISVTEGDGHSSDMRGTLLLCNDVPQGHKRAAEACGQLRAAHGDIRAIPPQEIYCTHVYAPVTAAARGQWNGRPVQYEKTFGNACQMGAETGAVFALDK</sequence>
<dbReference type="AlphaFoldDB" id="A0A7H0I9P3"/>
<evidence type="ECO:0000256" key="2">
    <source>
        <dbReference type="ARBA" id="ARBA00010472"/>
    </source>
</evidence>
<dbReference type="GO" id="GO:0004867">
    <property type="term" value="F:serine-type endopeptidase inhibitor activity"/>
    <property type="evidence" value="ECO:0007669"/>
    <property type="project" value="UniProtKB-KW"/>
</dbReference>
<comment type="subcellular location">
    <subcellularLocation>
        <location evidence="1">Secreted</location>
    </subcellularLocation>
</comment>
<dbReference type="KEGG" id="sroi:IAG44_08680"/>
<name>A0A7H0I9P3_9ACTN</name>
<reference evidence="11 12" key="1">
    <citation type="submission" date="2020-08" db="EMBL/GenBank/DDBJ databases">
        <title>A novel species.</title>
        <authorList>
            <person name="Gao J."/>
        </authorList>
    </citation>
    <scope>NUCLEOTIDE SEQUENCE [LARGE SCALE GENOMIC DNA]</scope>
    <source>
        <strain evidence="11 12">CRXT-G-22</strain>
    </source>
</reference>
<feature type="signal peptide" evidence="9">
    <location>
        <begin position="1"/>
        <end position="22"/>
    </location>
</feature>
<comment type="similarity">
    <text evidence="2 8">Belongs to the protease inhibitor I16 (SSI) family.</text>
</comment>
<dbReference type="GO" id="GO:0006508">
    <property type="term" value="P:proteolysis"/>
    <property type="evidence" value="ECO:0007669"/>
    <property type="project" value="UniProtKB-KW"/>
</dbReference>
<accession>A0A7H0I9P3</accession>
<dbReference type="Proteomes" id="UP000516052">
    <property type="component" value="Chromosome"/>
</dbReference>
<dbReference type="RefSeq" id="WP_187746548.1">
    <property type="nucleotide sequence ID" value="NZ_CP060828.1"/>
</dbReference>
<keyword evidence="4" id="KW-0964">Secreted</keyword>
<dbReference type="InterPro" id="IPR036819">
    <property type="entry name" value="Subtilisin_inhibitor-like_sf"/>
</dbReference>
<dbReference type="InterPro" id="IPR000691">
    <property type="entry name" value="Prot_inh_I16_SSI"/>
</dbReference>
<gene>
    <name evidence="11" type="ORF">IAG44_08680</name>
</gene>
<keyword evidence="11" id="KW-0378">Hydrolase</keyword>